<evidence type="ECO:0000313" key="6">
    <source>
        <dbReference type="Proteomes" id="UP000774570"/>
    </source>
</evidence>
<dbReference type="SMART" id="SM01208">
    <property type="entry name" value="G5"/>
    <property type="match status" value="1"/>
</dbReference>
<reference evidence="5 6" key="1">
    <citation type="submission" date="2021-07" db="EMBL/GenBank/DDBJ databases">
        <title>Actinomadura sp. PM05-2 isolated from lichen.</title>
        <authorList>
            <person name="Somphong A."/>
            <person name="Phongsopitanun W."/>
            <person name="Tanasupawat S."/>
            <person name="Peongsungnone V."/>
        </authorList>
    </citation>
    <scope>NUCLEOTIDE SEQUENCE [LARGE SCALE GENOMIC DNA]</scope>
    <source>
        <strain evidence="5 6">PM05-2</strain>
    </source>
</reference>
<dbReference type="RefSeq" id="WP_220166151.1">
    <property type="nucleotide sequence ID" value="NZ_JAIBOA010000006.1"/>
</dbReference>
<organism evidence="5 6">
    <name type="scientific">Actinomadura parmotrematis</name>
    <dbReference type="NCBI Taxonomy" id="2864039"/>
    <lineage>
        <taxon>Bacteria</taxon>
        <taxon>Bacillati</taxon>
        <taxon>Actinomycetota</taxon>
        <taxon>Actinomycetes</taxon>
        <taxon>Streptosporangiales</taxon>
        <taxon>Thermomonosporaceae</taxon>
        <taxon>Actinomadura</taxon>
    </lineage>
</organism>
<comment type="caution">
    <text evidence="5">The sequence shown here is derived from an EMBL/GenBank/DDBJ whole genome shotgun (WGS) entry which is preliminary data.</text>
</comment>
<evidence type="ECO:0000259" key="4">
    <source>
        <dbReference type="PROSITE" id="PS51109"/>
    </source>
</evidence>
<dbReference type="PROSITE" id="PS51109">
    <property type="entry name" value="G5"/>
    <property type="match status" value="1"/>
</dbReference>
<dbReference type="InterPro" id="IPR011098">
    <property type="entry name" value="G5_dom"/>
</dbReference>
<feature type="region of interest" description="Disordered" evidence="2">
    <location>
        <begin position="32"/>
        <end position="67"/>
    </location>
</feature>
<feature type="compositionally biased region" description="Low complexity" evidence="2">
    <location>
        <begin position="32"/>
        <end position="59"/>
    </location>
</feature>
<keyword evidence="6" id="KW-1185">Reference proteome</keyword>
<dbReference type="Gene3D" id="2.20.230.10">
    <property type="entry name" value="Resuscitation-promoting factor rpfb"/>
    <property type="match status" value="1"/>
</dbReference>
<dbReference type="Pfam" id="PF07501">
    <property type="entry name" value="G5"/>
    <property type="match status" value="1"/>
</dbReference>
<gene>
    <name evidence="5" type="ORF">K1Y72_12260</name>
</gene>
<feature type="domain" description="G5" evidence="4">
    <location>
        <begin position="55"/>
        <end position="135"/>
    </location>
</feature>
<feature type="signal peptide" evidence="3">
    <location>
        <begin position="1"/>
        <end position="25"/>
    </location>
</feature>
<evidence type="ECO:0000313" key="5">
    <source>
        <dbReference type="EMBL" id="MBW8483149.1"/>
    </source>
</evidence>
<dbReference type="Proteomes" id="UP000774570">
    <property type="component" value="Unassembled WGS sequence"/>
</dbReference>
<dbReference type="EMBL" id="JAIBOA010000006">
    <property type="protein sequence ID" value="MBW8483149.1"/>
    <property type="molecule type" value="Genomic_DNA"/>
</dbReference>
<evidence type="ECO:0000256" key="3">
    <source>
        <dbReference type="SAM" id="SignalP"/>
    </source>
</evidence>
<keyword evidence="1 3" id="KW-0732">Signal</keyword>
<accession>A0ABS7FRW0</accession>
<evidence type="ECO:0000256" key="2">
    <source>
        <dbReference type="SAM" id="MobiDB-lite"/>
    </source>
</evidence>
<dbReference type="PROSITE" id="PS51257">
    <property type="entry name" value="PROKAR_LIPOPROTEIN"/>
    <property type="match status" value="1"/>
</dbReference>
<name>A0ABS7FRW0_9ACTN</name>
<protein>
    <submittedName>
        <fullName evidence="5">G5 domain-containing protein</fullName>
    </submittedName>
</protein>
<sequence length="192" mass="19693">MKERTHRFALITLSAVGLLALGACKADPAPLAAVSPASSPADSASVSASASATPEASTATKKVTETRPIPFTTRKVRDASLARGTTRVKRRGVKGIRTLTYEVTLTGGVQTARKLVGSKVTRRPVARIVAVGAKPASRCDPNYSGVCVPVASDVDCSGGSGDGPAYVRGPVHVIGSDIYDLDRDGDGVGCDT</sequence>
<feature type="chain" id="PRO_5045600632" evidence="3">
    <location>
        <begin position="26"/>
        <end position="192"/>
    </location>
</feature>
<proteinExistence type="predicted"/>
<evidence type="ECO:0000256" key="1">
    <source>
        <dbReference type="ARBA" id="ARBA00022729"/>
    </source>
</evidence>